<protein>
    <submittedName>
        <fullName evidence="1">Uncharacterized protein</fullName>
    </submittedName>
</protein>
<dbReference type="Proteomes" id="UP000033014">
    <property type="component" value="Segment"/>
</dbReference>
<reference evidence="2" key="1">
    <citation type="submission" date="2014-01" db="EMBL/GenBank/DDBJ databases">
        <title>Genomic and Proteomic Analysis of Broad Host Range Virulent Bacillus Group Phage BCP8-2 Leading To the Creation of New Genus within Myoviruses.</title>
        <authorList>
            <person name="Bandara N."/>
            <person name="Asare P.T."/>
            <person name="Kim K.P."/>
        </authorList>
    </citation>
    <scope>NUCLEOTIDE SEQUENCE [LARGE SCALE GENOMIC DNA]</scope>
</reference>
<name>A0A0E3D9Q6_9CAUD</name>
<organism evidence="1 2">
    <name type="scientific">Bacillus phage BCP8-2</name>
    <dbReference type="NCBI Taxonomy" id="1129192"/>
    <lineage>
        <taxon>Viruses</taxon>
        <taxon>Duplodnaviria</taxon>
        <taxon>Heunggongvirae</taxon>
        <taxon>Uroviricota</taxon>
        <taxon>Caudoviricetes</taxon>
        <taxon>Herelleviridae</taxon>
        <taxon>Bastillevirinae</taxon>
        <taxon>Caeruleovirus</taxon>
        <taxon>Caeruleovirus BCP82</taxon>
    </lineage>
</organism>
<keyword evidence="2" id="KW-1185">Reference proteome</keyword>
<accession>A0A0E3D9Q6</accession>
<proteinExistence type="predicted"/>
<dbReference type="KEGG" id="vg:24723433"/>
<dbReference type="EMBL" id="KJ081346">
    <property type="protein sequence ID" value="AHJ87207.1"/>
    <property type="molecule type" value="Genomic_DNA"/>
</dbReference>
<evidence type="ECO:0000313" key="2">
    <source>
        <dbReference type="Proteomes" id="UP000033014"/>
    </source>
</evidence>
<dbReference type="RefSeq" id="YP_009149730.1">
    <property type="nucleotide sequence ID" value="NC_027355.1"/>
</dbReference>
<dbReference type="OrthoDB" id="16834at10239"/>
<dbReference type="GeneID" id="24723433"/>
<evidence type="ECO:0000313" key="1">
    <source>
        <dbReference type="EMBL" id="AHJ87207.1"/>
    </source>
</evidence>
<gene>
    <name evidence="1" type="ORF">BCP8-2_169</name>
</gene>
<sequence length="116" mass="13428">MYKDTYGDVVANTLQCYRERTQSNDTVSPTPYKDIKAMLIKTMEEGKRVLLDIKDSYNTQTVVVLFEKVYDRWAMGTAVCYFEGEEVKVPYTIHYSDILCKHINIKVIVEGENPFA</sequence>
<reference evidence="1 2" key="2">
    <citation type="journal article" date="2015" name="Arch. Virol.">
        <title>Complete genome sequence analysis and identification of putative metallo-beta-lactamase and SpoIIIE homologs in Bacillus cereus group phage BCP8-2, a new member of the proposed Bastille-like group.</title>
        <authorList>
            <person name="Asare P.T."/>
            <person name="Bandara N."/>
            <person name="Jeong T.Y."/>
            <person name="Ryu S."/>
            <person name="Klumpp J."/>
            <person name="Kim K.P."/>
        </authorList>
    </citation>
    <scope>NUCLEOTIDE SEQUENCE [LARGE SCALE GENOMIC DNA]</scope>
    <source>
        <strain evidence="1">BCP8-2</strain>
    </source>
</reference>